<gene>
    <name evidence="4" type="ORF">CU635_12095</name>
    <name evidence="5" type="ORF">CVD25_14430</name>
</gene>
<dbReference type="OrthoDB" id="9783294at2"/>
<evidence type="ECO:0000313" key="6">
    <source>
        <dbReference type="Proteomes" id="UP000234951"/>
    </source>
</evidence>
<evidence type="ECO:0000313" key="7">
    <source>
        <dbReference type="Proteomes" id="UP000235114"/>
    </source>
</evidence>
<evidence type="ECO:0000256" key="1">
    <source>
        <dbReference type="ARBA" id="ARBA00022723"/>
    </source>
</evidence>
<evidence type="ECO:0000256" key="2">
    <source>
        <dbReference type="ARBA" id="ARBA00022801"/>
    </source>
</evidence>
<dbReference type="GO" id="GO:0046872">
    <property type="term" value="F:metal ion binding"/>
    <property type="evidence" value="ECO:0007669"/>
    <property type="project" value="UniProtKB-KW"/>
</dbReference>
<dbReference type="CDD" id="cd03885">
    <property type="entry name" value="M20_CPDG2"/>
    <property type="match status" value="1"/>
</dbReference>
<dbReference type="Gene3D" id="3.40.630.10">
    <property type="entry name" value="Zn peptidases"/>
    <property type="match status" value="1"/>
</dbReference>
<dbReference type="InterPro" id="IPR011650">
    <property type="entry name" value="Peptidase_M20_dimer"/>
</dbReference>
<dbReference type="SUPFAM" id="SSF55031">
    <property type="entry name" value="Bacterial exopeptidase dimerisation domain"/>
    <property type="match status" value="1"/>
</dbReference>
<dbReference type="PANTHER" id="PTHR43808:SF9">
    <property type="entry name" value="BLL0789 PROTEIN"/>
    <property type="match status" value="1"/>
</dbReference>
<dbReference type="Pfam" id="PF01546">
    <property type="entry name" value="Peptidase_M20"/>
    <property type="match status" value="1"/>
</dbReference>
<keyword evidence="7" id="KW-1185">Reference proteome</keyword>
<dbReference type="AlphaFoldDB" id="A0A2N5GLM1"/>
<name>A0A2N5GLM1_9BACI</name>
<evidence type="ECO:0000259" key="3">
    <source>
        <dbReference type="Pfam" id="PF07687"/>
    </source>
</evidence>
<dbReference type="GO" id="GO:0016787">
    <property type="term" value="F:hydrolase activity"/>
    <property type="evidence" value="ECO:0007669"/>
    <property type="project" value="UniProtKB-KW"/>
</dbReference>
<protein>
    <submittedName>
        <fullName evidence="4">Peptidase M20</fullName>
    </submittedName>
</protein>
<sequence length="315" mass="34773">MRTSIRKYILERLGIKPQRFRQKERGDHLLFTIGTGNTRVIIIGHFNTVWDKGRLPLLIEEGKFYGPGVLDMKSGIIQSIWAVKAFLALGYRLEFEIAFLCTSDEEVGSQTSRKLIEQEAKKSSMVFITEPPVAKTGALKTARKGVGIYQLKVKGVSAHAGNHHQAGTSAIKEMAYQIIRLEELTDYALGTTVNVGVVTGWTRSNVVPEEAEAMIDFRVETMVEAERMVKFIENLTPMMDGTEIEIEGEINRPPMERTNKTEKLFNKAQEAAAEIGINLAETHAGGASDGNYTASIGIPTLDGLGGLGEYIPIEE</sequence>
<dbReference type="Gene3D" id="3.30.70.360">
    <property type="match status" value="1"/>
</dbReference>
<feature type="domain" description="Peptidase M20 dimerisation" evidence="3">
    <location>
        <begin position="141"/>
        <end position="234"/>
    </location>
</feature>
<reference evidence="4 6" key="1">
    <citation type="submission" date="2017-11" db="EMBL/GenBank/DDBJ databases">
        <title>Comparitive Functional Genomics of Dry Heat Resistant strains isolated from the Viking Spacecraft.</title>
        <authorList>
            <person name="Seuylemezian A."/>
            <person name="Cooper K."/>
            <person name="Vaishampayan P."/>
        </authorList>
    </citation>
    <scope>NUCLEOTIDE SEQUENCE [LARGE SCALE GENOMIC DNA]</scope>
    <source>
        <strain evidence="4 6">M4.6</strain>
    </source>
</reference>
<dbReference type="InterPro" id="IPR050072">
    <property type="entry name" value="Peptidase_M20A"/>
</dbReference>
<keyword evidence="1" id="KW-0479">Metal-binding</keyword>
<dbReference type="Proteomes" id="UP000235114">
    <property type="component" value="Unassembled WGS sequence"/>
</dbReference>
<keyword evidence="2" id="KW-0378">Hydrolase</keyword>
<evidence type="ECO:0000313" key="4">
    <source>
        <dbReference type="EMBL" id="PLR82535.1"/>
    </source>
</evidence>
<accession>A0A2N5GLM1</accession>
<comment type="caution">
    <text evidence="4">The sequence shown here is derived from an EMBL/GenBank/DDBJ whole genome shotgun (WGS) entry which is preliminary data.</text>
</comment>
<dbReference type="PANTHER" id="PTHR43808">
    <property type="entry name" value="ACETYLORNITHINE DEACETYLASE"/>
    <property type="match status" value="1"/>
</dbReference>
<reference evidence="5 7" key="2">
    <citation type="submission" date="2017-12" db="EMBL/GenBank/DDBJ databases">
        <title>Comparative Functional Genomics of Dry Heat Resistant strains isolated from the Viking Spacecraft.</title>
        <authorList>
            <person name="Seuylemezian A."/>
            <person name="Cooper K."/>
            <person name="Vaishampayan P."/>
        </authorList>
    </citation>
    <scope>NUCLEOTIDE SEQUENCE [LARGE SCALE GENOMIC DNA]</scope>
    <source>
        <strain evidence="5 7">ATCC 29669</strain>
    </source>
</reference>
<dbReference type="Pfam" id="PF07687">
    <property type="entry name" value="M20_dimer"/>
    <property type="match status" value="1"/>
</dbReference>
<dbReference type="EMBL" id="PGVD01000037">
    <property type="protein sequence ID" value="PLR95706.1"/>
    <property type="molecule type" value="Genomic_DNA"/>
</dbReference>
<organism evidence="4 6">
    <name type="scientific">Bacillus canaveralius</name>
    <dbReference type="NCBI Taxonomy" id="1403243"/>
    <lineage>
        <taxon>Bacteria</taxon>
        <taxon>Bacillati</taxon>
        <taxon>Bacillota</taxon>
        <taxon>Bacilli</taxon>
        <taxon>Bacillales</taxon>
        <taxon>Bacillaceae</taxon>
        <taxon>Bacillus</taxon>
    </lineage>
</organism>
<dbReference type="Proteomes" id="UP000234951">
    <property type="component" value="Unassembled WGS sequence"/>
</dbReference>
<proteinExistence type="predicted"/>
<dbReference type="SUPFAM" id="SSF53187">
    <property type="entry name" value="Zn-dependent exopeptidases"/>
    <property type="match status" value="1"/>
</dbReference>
<dbReference type="InterPro" id="IPR036264">
    <property type="entry name" value="Bact_exopeptidase_dim_dom"/>
</dbReference>
<evidence type="ECO:0000313" key="5">
    <source>
        <dbReference type="EMBL" id="PLR95706.1"/>
    </source>
</evidence>
<dbReference type="EMBL" id="PGVA01000026">
    <property type="protein sequence ID" value="PLR82535.1"/>
    <property type="molecule type" value="Genomic_DNA"/>
</dbReference>
<dbReference type="InterPro" id="IPR002933">
    <property type="entry name" value="Peptidase_M20"/>
</dbReference>